<keyword evidence="3" id="KW-1185">Reference proteome</keyword>
<dbReference type="AlphaFoldDB" id="A0A4C1XLG7"/>
<protein>
    <submittedName>
        <fullName evidence="2">Uncharacterized protein</fullName>
    </submittedName>
</protein>
<evidence type="ECO:0000256" key="1">
    <source>
        <dbReference type="SAM" id="MobiDB-lite"/>
    </source>
</evidence>
<reference evidence="2 3" key="1">
    <citation type="journal article" date="2019" name="Commun. Biol.">
        <title>The bagworm genome reveals a unique fibroin gene that provides high tensile strength.</title>
        <authorList>
            <person name="Kono N."/>
            <person name="Nakamura H."/>
            <person name="Ohtoshi R."/>
            <person name="Tomita M."/>
            <person name="Numata K."/>
            <person name="Arakawa K."/>
        </authorList>
    </citation>
    <scope>NUCLEOTIDE SEQUENCE [LARGE SCALE GENOMIC DNA]</scope>
</reference>
<dbReference type="EMBL" id="BGZK01000867">
    <property type="protein sequence ID" value="GBP63354.1"/>
    <property type="molecule type" value="Genomic_DNA"/>
</dbReference>
<name>A0A4C1XLG7_EUMVA</name>
<dbReference type="Proteomes" id="UP000299102">
    <property type="component" value="Unassembled WGS sequence"/>
</dbReference>
<proteinExistence type="predicted"/>
<organism evidence="2 3">
    <name type="scientific">Eumeta variegata</name>
    <name type="common">Bagworm moth</name>
    <name type="synonym">Eumeta japonica</name>
    <dbReference type="NCBI Taxonomy" id="151549"/>
    <lineage>
        <taxon>Eukaryota</taxon>
        <taxon>Metazoa</taxon>
        <taxon>Ecdysozoa</taxon>
        <taxon>Arthropoda</taxon>
        <taxon>Hexapoda</taxon>
        <taxon>Insecta</taxon>
        <taxon>Pterygota</taxon>
        <taxon>Neoptera</taxon>
        <taxon>Endopterygota</taxon>
        <taxon>Lepidoptera</taxon>
        <taxon>Glossata</taxon>
        <taxon>Ditrysia</taxon>
        <taxon>Tineoidea</taxon>
        <taxon>Psychidae</taxon>
        <taxon>Oiketicinae</taxon>
        <taxon>Eumeta</taxon>
    </lineage>
</organism>
<gene>
    <name evidence="2" type="ORF">EVAR_41942_1</name>
</gene>
<feature type="region of interest" description="Disordered" evidence="1">
    <location>
        <begin position="99"/>
        <end position="126"/>
    </location>
</feature>
<dbReference type="OrthoDB" id="7487901at2759"/>
<evidence type="ECO:0000313" key="3">
    <source>
        <dbReference type="Proteomes" id="UP000299102"/>
    </source>
</evidence>
<evidence type="ECO:0000313" key="2">
    <source>
        <dbReference type="EMBL" id="GBP63354.1"/>
    </source>
</evidence>
<comment type="caution">
    <text evidence="2">The sequence shown here is derived from an EMBL/GenBank/DDBJ whole genome shotgun (WGS) entry which is preliminary data.</text>
</comment>
<sequence>MRLRPNTPDTMRSSVLVTRLQKITHYRVSEQLSIKTKERDGRSPVPLAGRCAPRASSRLNWSRGGCLSASVRLRSLRSREDFPLSRSLRIEPSYYVSACAPRPPPARPRAEPRSARAVASKSSPFP</sequence>
<accession>A0A4C1XLG7</accession>